<dbReference type="Proteomes" id="UP001281147">
    <property type="component" value="Unassembled WGS sequence"/>
</dbReference>
<evidence type="ECO:0000313" key="2">
    <source>
        <dbReference type="Proteomes" id="UP001281147"/>
    </source>
</evidence>
<keyword evidence="2" id="KW-1185">Reference proteome</keyword>
<protein>
    <submittedName>
        <fullName evidence="1">Uncharacterized protein</fullName>
    </submittedName>
</protein>
<reference evidence="1" key="1">
    <citation type="submission" date="2023-07" db="EMBL/GenBank/DDBJ databases">
        <title>Black Yeasts Isolated from many extreme environments.</title>
        <authorList>
            <person name="Coleine C."/>
            <person name="Stajich J.E."/>
            <person name="Selbmann L."/>
        </authorList>
    </citation>
    <scope>NUCLEOTIDE SEQUENCE</scope>
    <source>
        <strain evidence="1">CCFEE 5714</strain>
    </source>
</reference>
<evidence type="ECO:0000313" key="1">
    <source>
        <dbReference type="EMBL" id="KAK3722018.1"/>
    </source>
</evidence>
<gene>
    <name evidence="1" type="ORF">LTR37_002834</name>
</gene>
<proteinExistence type="predicted"/>
<sequence>MPQSAREADKAFRPTLDQGLLTTIFEVGSVSANVEDAIVAKIEKHAANSDPVALTFVHQTAARTLRVIILSWRTLPVLAKTHQPLESKSNEPESLEYQVSVCLTRELKEGPFTSERLQGIVDGASKAYLKLMEMIDAAEATGVVLTNIDDEPEARPAKYTAQLDHLSSGPPEDLQRKLQRKAVPSRSVEEEPVAGSSVDVAQGLVGVADLPRTITNRKPMIDQSGLRFGGKLTLDSFTSNQLPAMMGSMFNSQGRGMEEKHWVEQRLRANPMITWNALSDAFNKNFENTQFTGKKGTITRDVRSPRALQKLFAEFRTGLKERKQNNEPTQGTESDVDFEVVADASDNDANAEGDEEDVEDDEEDVEDDEEDVEGDEEDVEDENEDIEGGEEDDELEFAQASVTHSQGEAEAPDSDKDPAGDLAELGRRVDEEISEGVEDS</sequence>
<accession>A0ACC3NTB9</accession>
<dbReference type="EMBL" id="JAUTXU010000015">
    <property type="protein sequence ID" value="KAK3722018.1"/>
    <property type="molecule type" value="Genomic_DNA"/>
</dbReference>
<comment type="caution">
    <text evidence="1">The sequence shown here is derived from an EMBL/GenBank/DDBJ whole genome shotgun (WGS) entry which is preliminary data.</text>
</comment>
<name>A0ACC3NTB9_9PEZI</name>
<organism evidence="1 2">
    <name type="scientific">Vermiconidia calcicola</name>
    <dbReference type="NCBI Taxonomy" id="1690605"/>
    <lineage>
        <taxon>Eukaryota</taxon>
        <taxon>Fungi</taxon>
        <taxon>Dikarya</taxon>
        <taxon>Ascomycota</taxon>
        <taxon>Pezizomycotina</taxon>
        <taxon>Dothideomycetes</taxon>
        <taxon>Dothideomycetidae</taxon>
        <taxon>Mycosphaerellales</taxon>
        <taxon>Extremaceae</taxon>
        <taxon>Vermiconidia</taxon>
    </lineage>
</organism>